<dbReference type="SUPFAM" id="SSF117782">
    <property type="entry name" value="YbjQ-like"/>
    <property type="match status" value="1"/>
</dbReference>
<protein>
    <recommendedName>
        <fullName evidence="2">UPF0145 protein TU86_14755</fullName>
    </recommendedName>
</protein>
<proteinExistence type="inferred from homology"/>
<dbReference type="PANTHER" id="PTHR34068:SF1">
    <property type="entry name" value="UPF0145 PROTEIN YBJQ"/>
    <property type="match status" value="1"/>
</dbReference>
<accession>A0A0J6IM29</accession>
<dbReference type="RefSeq" id="WP_048365043.1">
    <property type="nucleotide sequence ID" value="NZ_JAAEBV010000003.1"/>
</dbReference>
<dbReference type="Pfam" id="PF01906">
    <property type="entry name" value="YbjQ_1"/>
    <property type="match status" value="1"/>
</dbReference>
<reference evidence="3 4" key="1">
    <citation type="submission" date="2015-02" db="EMBL/GenBank/DDBJ databases">
        <title>Pseudomonas helleri sp. nov. and Pseudomonas weihenstephanensis sp. nov., isolated from raw cows milk.</title>
        <authorList>
            <person name="von Neubeck M."/>
            <person name="Huptas C."/>
            <person name="Wenning M."/>
            <person name="Scherer S."/>
        </authorList>
    </citation>
    <scope>NUCLEOTIDE SEQUENCE [LARGE SCALE GENOMIC DNA]</scope>
    <source>
        <strain evidence="3 4">DSM 29166</strain>
    </source>
</reference>
<sequence>MIITTTNRIEGRQITDYLGVVSAESVHGINFVRDFFTGMRDFFGGRSQTLERALKEARAEVTAEIRERAGALRADAVVGVNFEISMPSGRGGMLVVFATGTAVRLN</sequence>
<dbReference type="Gene3D" id="3.30.110.70">
    <property type="entry name" value="Hypothetical protein apc22750. Chain B"/>
    <property type="match status" value="1"/>
</dbReference>
<dbReference type="Proteomes" id="UP000036325">
    <property type="component" value="Unassembled WGS sequence"/>
</dbReference>
<dbReference type="HAMAP" id="MF_00338">
    <property type="entry name" value="UPF0145"/>
    <property type="match status" value="1"/>
</dbReference>
<evidence type="ECO:0000313" key="4">
    <source>
        <dbReference type="Proteomes" id="UP000036325"/>
    </source>
</evidence>
<dbReference type="InterPro" id="IPR002765">
    <property type="entry name" value="UPF0145_YbjQ-like"/>
</dbReference>
<dbReference type="AlphaFoldDB" id="A0A0J6IM29"/>
<comment type="similarity">
    <text evidence="1 2">Belongs to the UPF0145 family.</text>
</comment>
<evidence type="ECO:0000313" key="3">
    <source>
        <dbReference type="EMBL" id="KMN13318.1"/>
    </source>
</evidence>
<dbReference type="EMBL" id="JYLF01000005">
    <property type="protein sequence ID" value="KMN13318.1"/>
    <property type="molecule type" value="Genomic_DNA"/>
</dbReference>
<organism evidence="3 4">
    <name type="scientific">Pseudomonas weihenstephanensis</name>
    <dbReference type="NCBI Taxonomy" id="1608994"/>
    <lineage>
        <taxon>Bacteria</taxon>
        <taxon>Pseudomonadati</taxon>
        <taxon>Pseudomonadota</taxon>
        <taxon>Gammaproteobacteria</taxon>
        <taxon>Pseudomonadales</taxon>
        <taxon>Pseudomonadaceae</taxon>
        <taxon>Pseudomonas</taxon>
    </lineage>
</organism>
<dbReference type="InterPro" id="IPR035439">
    <property type="entry name" value="UPF0145_dom_sf"/>
</dbReference>
<evidence type="ECO:0000256" key="2">
    <source>
        <dbReference type="HAMAP-Rule" id="MF_00338"/>
    </source>
</evidence>
<dbReference type="PANTHER" id="PTHR34068">
    <property type="entry name" value="UPF0145 PROTEIN YBJQ"/>
    <property type="match status" value="1"/>
</dbReference>
<dbReference type="STRING" id="1608994.TU86_14755"/>
<accession>A0A0J6J022</accession>
<comment type="caution">
    <text evidence="3">The sequence shown here is derived from an EMBL/GenBank/DDBJ whole genome shotgun (WGS) entry which is preliminary data.</text>
</comment>
<name>A0A0J6IM29_9PSED</name>
<dbReference type="OrthoDB" id="9796448at2"/>
<dbReference type="PATRIC" id="fig|1608994.3.peg.3615"/>
<evidence type="ECO:0000256" key="1">
    <source>
        <dbReference type="ARBA" id="ARBA00010751"/>
    </source>
</evidence>
<gene>
    <name evidence="3" type="ORF">TU86_14755</name>
</gene>